<evidence type="ECO:0000313" key="12">
    <source>
        <dbReference type="EMBL" id="GGM24976.1"/>
    </source>
</evidence>
<keyword evidence="3" id="KW-0597">Phosphoprotein</keyword>
<dbReference type="CDD" id="cd16917">
    <property type="entry name" value="HATPase_UhpB-NarQ-NarX-like"/>
    <property type="match status" value="1"/>
</dbReference>
<comment type="catalytic activity">
    <reaction evidence="1">
        <text>ATP + protein L-histidine = ADP + protein N-phospho-L-histidine.</text>
        <dbReference type="EC" id="2.7.13.3"/>
    </reaction>
</comment>
<accession>A0A917TJ21</accession>
<comment type="caution">
    <text evidence="12">The sequence shown here is derived from an EMBL/GenBank/DDBJ whole genome shotgun (WGS) entry which is preliminary data.</text>
</comment>
<keyword evidence="9" id="KW-1133">Transmembrane helix</keyword>
<dbReference type="Gene3D" id="1.20.5.1930">
    <property type="match status" value="1"/>
</dbReference>
<dbReference type="InterPro" id="IPR050482">
    <property type="entry name" value="Sensor_HK_TwoCompSys"/>
</dbReference>
<dbReference type="InterPro" id="IPR036890">
    <property type="entry name" value="HATPase_C_sf"/>
</dbReference>
<evidence type="ECO:0000259" key="10">
    <source>
        <dbReference type="Pfam" id="PF02518"/>
    </source>
</evidence>
<dbReference type="Proteomes" id="UP000608890">
    <property type="component" value="Unassembled WGS sequence"/>
</dbReference>
<feature type="transmembrane region" description="Helical" evidence="9">
    <location>
        <begin position="65"/>
        <end position="89"/>
    </location>
</feature>
<dbReference type="PANTHER" id="PTHR24421:SF10">
    <property type="entry name" value="NITRATE_NITRITE SENSOR PROTEIN NARQ"/>
    <property type="match status" value="1"/>
</dbReference>
<feature type="transmembrane region" description="Helical" evidence="9">
    <location>
        <begin position="133"/>
        <end position="155"/>
    </location>
</feature>
<evidence type="ECO:0000256" key="4">
    <source>
        <dbReference type="ARBA" id="ARBA00022679"/>
    </source>
</evidence>
<dbReference type="Pfam" id="PF02518">
    <property type="entry name" value="HATPase_c"/>
    <property type="match status" value="1"/>
</dbReference>
<evidence type="ECO:0000256" key="3">
    <source>
        <dbReference type="ARBA" id="ARBA00022553"/>
    </source>
</evidence>
<evidence type="ECO:0000313" key="13">
    <source>
        <dbReference type="Proteomes" id="UP000608890"/>
    </source>
</evidence>
<evidence type="ECO:0000256" key="2">
    <source>
        <dbReference type="ARBA" id="ARBA00012438"/>
    </source>
</evidence>
<dbReference type="EC" id="2.7.13.3" evidence="2"/>
<sequence>MAYPGTAARPALPGWALTGLLAAATAVGVPAGVALAGGRVTVAGALALAQTLAALLLLRTRWPVGTLLASVATVAAYRAAGLVDVGWIWPATVAFAGAVLAGRVGWALATGVSALAFATSWEANVAGRAPESVAVAVGGEALWLAVVVAAALAYANRRRWQDEVAARVRQARHEQELAAGRRRAEERVRIARELHDVVSHTLAVVGVHLNVALDAVDSAPNEARDALRLAQDVRGRAMADLGALVGVLRDDSTPGVESPLPRLDGVTDLVERVRGVGLRVTLEESGDRSAVPTPVALAVYRVVQEALTNVVRHARAGRAVVALRYAPTRVTVEVCDDGTATPGATVGHGLAGMRDRVEALGGTLTTGPVDGGGFEVSAVLPVAR</sequence>
<dbReference type="GO" id="GO:0016020">
    <property type="term" value="C:membrane"/>
    <property type="evidence" value="ECO:0007669"/>
    <property type="project" value="InterPro"/>
</dbReference>
<dbReference type="InterPro" id="IPR003594">
    <property type="entry name" value="HATPase_dom"/>
</dbReference>
<dbReference type="GO" id="GO:0046983">
    <property type="term" value="F:protein dimerization activity"/>
    <property type="evidence" value="ECO:0007669"/>
    <property type="project" value="InterPro"/>
</dbReference>
<evidence type="ECO:0000256" key="1">
    <source>
        <dbReference type="ARBA" id="ARBA00000085"/>
    </source>
</evidence>
<dbReference type="SUPFAM" id="SSF55874">
    <property type="entry name" value="ATPase domain of HSP90 chaperone/DNA topoisomerase II/histidine kinase"/>
    <property type="match status" value="1"/>
</dbReference>
<evidence type="ECO:0000259" key="11">
    <source>
        <dbReference type="Pfam" id="PF07730"/>
    </source>
</evidence>
<dbReference type="PANTHER" id="PTHR24421">
    <property type="entry name" value="NITRATE/NITRITE SENSOR PROTEIN NARX-RELATED"/>
    <property type="match status" value="1"/>
</dbReference>
<feature type="domain" description="Histidine kinase/HSP90-like ATPase" evidence="10">
    <location>
        <begin position="297"/>
        <end position="383"/>
    </location>
</feature>
<keyword evidence="7" id="KW-0067">ATP-binding</keyword>
<dbReference type="EMBL" id="BMNB01000002">
    <property type="protein sequence ID" value="GGM24976.1"/>
    <property type="molecule type" value="Genomic_DNA"/>
</dbReference>
<name>A0A917TJ21_9ACTN</name>
<keyword evidence="8" id="KW-0902">Two-component regulatory system</keyword>
<gene>
    <name evidence="12" type="ORF">GCM10011608_07260</name>
</gene>
<evidence type="ECO:0000256" key="9">
    <source>
        <dbReference type="SAM" id="Phobius"/>
    </source>
</evidence>
<evidence type="ECO:0000256" key="5">
    <source>
        <dbReference type="ARBA" id="ARBA00022741"/>
    </source>
</evidence>
<keyword evidence="9" id="KW-0472">Membrane</keyword>
<keyword evidence="6" id="KW-0418">Kinase</keyword>
<keyword evidence="5" id="KW-0547">Nucleotide-binding</keyword>
<organism evidence="12 13">
    <name type="scientific">Micromonospora sonchi</name>
    <dbReference type="NCBI Taxonomy" id="1763543"/>
    <lineage>
        <taxon>Bacteria</taxon>
        <taxon>Bacillati</taxon>
        <taxon>Actinomycetota</taxon>
        <taxon>Actinomycetes</taxon>
        <taxon>Micromonosporales</taxon>
        <taxon>Micromonosporaceae</taxon>
        <taxon>Micromonospora</taxon>
    </lineage>
</organism>
<dbReference type="AlphaFoldDB" id="A0A917TJ21"/>
<reference evidence="12" key="1">
    <citation type="journal article" date="2014" name="Int. J. Syst. Evol. Microbiol.">
        <title>Complete genome sequence of Corynebacterium casei LMG S-19264T (=DSM 44701T), isolated from a smear-ripened cheese.</title>
        <authorList>
            <consortium name="US DOE Joint Genome Institute (JGI-PGF)"/>
            <person name="Walter F."/>
            <person name="Albersmeier A."/>
            <person name="Kalinowski J."/>
            <person name="Ruckert C."/>
        </authorList>
    </citation>
    <scope>NUCLEOTIDE SEQUENCE</scope>
    <source>
        <strain evidence="12">CGMCC 4.7312</strain>
    </source>
</reference>
<feature type="transmembrane region" description="Helical" evidence="9">
    <location>
        <begin position="36"/>
        <end position="58"/>
    </location>
</feature>
<keyword evidence="9" id="KW-0812">Transmembrane</keyword>
<proteinExistence type="predicted"/>
<keyword evidence="13" id="KW-1185">Reference proteome</keyword>
<dbReference type="Pfam" id="PF07730">
    <property type="entry name" value="HisKA_3"/>
    <property type="match status" value="1"/>
</dbReference>
<protein>
    <recommendedName>
        <fullName evidence="2">histidine kinase</fullName>
        <ecNumber evidence="2">2.7.13.3</ecNumber>
    </recommendedName>
</protein>
<feature type="transmembrane region" description="Helical" evidence="9">
    <location>
        <begin position="95"/>
        <end position="121"/>
    </location>
</feature>
<evidence type="ECO:0000256" key="7">
    <source>
        <dbReference type="ARBA" id="ARBA00022840"/>
    </source>
</evidence>
<dbReference type="InterPro" id="IPR011712">
    <property type="entry name" value="Sig_transdc_His_kin_sub3_dim/P"/>
</dbReference>
<keyword evidence="4" id="KW-0808">Transferase</keyword>
<dbReference type="GO" id="GO:0000155">
    <property type="term" value="F:phosphorelay sensor kinase activity"/>
    <property type="evidence" value="ECO:0007669"/>
    <property type="project" value="InterPro"/>
</dbReference>
<evidence type="ECO:0000256" key="6">
    <source>
        <dbReference type="ARBA" id="ARBA00022777"/>
    </source>
</evidence>
<reference evidence="12" key="2">
    <citation type="submission" date="2020-09" db="EMBL/GenBank/DDBJ databases">
        <authorList>
            <person name="Sun Q."/>
            <person name="Zhou Y."/>
        </authorList>
    </citation>
    <scope>NUCLEOTIDE SEQUENCE</scope>
    <source>
        <strain evidence="12">CGMCC 4.7312</strain>
    </source>
</reference>
<dbReference type="GO" id="GO:0005524">
    <property type="term" value="F:ATP binding"/>
    <property type="evidence" value="ECO:0007669"/>
    <property type="project" value="UniProtKB-KW"/>
</dbReference>
<evidence type="ECO:0000256" key="8">
    <source>
        <dbReference type="ARBA" id="ARBA00023012"/>
    </source>
</evidence>
<feature type="domain" description="Signal transduction histidine kinase subgroup 3 dimerisation and phosphoacceptor" evidence="11">
    <location>
        <begin position="186"/>
        <end position="251"/>
    </location>
</feature>
<dbReference type="Gene3D" id="3.30.565.10">
    <property type="entry name" value="Histidine kinase-like ATPase, C-terminal domain"/>
    <property type="match status" value="1"/>
</dbReference>